<dbReference type="InterPro" id="IPR050452">
    <property type="entry name" value="Metacaspase"/>
</dbReference>
<dbReference type="Gene3D" id="3.40.50.1820">
    <property type="entry name" value="alpha/beta hydrolase"/>
    <property type="match status" value="1"/>
</dbReference>
<dbReference type="PANTHER" id="PTHR48104">
    <property type="entry name" value="METACASPASE-4"/>
    <property type="match status" value="1"/>
</dbReference>
<feature type="domain" description="Peptidase C14 caspase" evidence="1">
    <location>
        <begin position="4"/>
        <end position="254"/>
    </location>
</feature>
<dbReference type="InParanoid" id="A0A1H9CSV7"/>
<accession>A0A1H9CSV7</accession>
<evidence type="ECO:0000259" key="1">
    <source>
        <dbReference type="Pfam" id="PF00656"/>
    </source>
</evidence>
<dbReference type="GO" id="GO:0006508">
    <property type="term" value="P:proteolysis"/>
    <property type="evidence" value="ECO:0007669"/>
    <property type="project" value="InterPro"/>
</dbReference>
<dbReference type="SUPFAM" id="SSF52129">
    <property type="entry name" value="Caspase-like"/>
    <property type="match status" value="1"/>
</dbReference>
<dbReference type="InterPro" id="IPR029058">
    <property type="entry name" value="AB_hydrolase_fold"/>
</dbReference>
<reference evidence="4" key="1">
    <citation type="submission" date="2016-10" db="EMBL/GenBank/DDBJ databases">
        <authorList>
            <person name="Varghese N."/>
            <person name="Submissions S."/>
        </authorList>
    </citation>
    <scope>NUCLEOTIDE SEQUENCE [LARGE SCALE GENOMIC DNA]</scope>
    <source>
        <strain evidence="4">DSM 24740</strain>
    </source>
</reference>
<dbReference type="EMBL" id="FOFB01000005">
    <property type="protein sequence ID" value="SEQ04302.1"/>
    <property type="molecule type" value="Genomic_DNA"/>
</dbReference>
<organism evidence="3 4">
    <name type="scientific">Neolewinella agarilytica</name>
    <dbReference type="NCBI Taxonomy" id="478744"/>
    <lineage>
        <taxon>Bacteria</taxon>
        <taxon>Pseudomonadati</taxon>
        <taxon>Bacteroidota</taxon>
        <taxon>Saprospiria</taxon>
        <taxon>Saprospirales</taxon>
        <taxon>Lewinellaceae</taxon>
        <taxon>Neolewinella</taxon>
    </lineage>
</organism>
<feature type="domain" description="DUF7379" evidence="2">
    <location>
        <begin position="851"/>
        <end position="969"/>
    </location>
</feature>
<sequence length="1125" mass="123663">MTIYALFVAISEYPKGISDLPGCLNDVAAMEAFMQEYAERNGVKTNFKSLRNAEASRAGVLEGFRHFEGAGAEDICLLYYTGHGAQMMAPKEFQHLEVKRRLQTMVLHDSRLPGGKDLADKEISYLIAKHTANAGQVLVIADSCNSGSISRLSVGVPRTVPENGAAMRIEDFHGHKEYARTGEHYTPPVRTHITLSACRPEQVAMEMPIKGVRRGLFTHYLIEVMSSMDLASCSYAELMARVRVRVKNHHRGQDVYTQASGAASMDQHFFNGALKMSRDFVLHYDEKDGWLIHEGAMAGVEPGAKVIVLDGEEERELTVQRTDAGRAYLAPQPFLAPASAPYPLVSVEKKMDPMAIYVADDLPALARASVVNLIEDEGDCLRLTEDAAAAKYHVVRLPVYGISMVLPGEQRPLFESVPKPTDGWAVDFVDKLAKVSTYESTLNLAPKANILDLDQAVDITLEQVIPNEYGEIIDSENKALDGTAVFSYTKVGDQLLPALLRLRVKVKTNQVKPLYVGMLLLDEAFGVSGKFLPVIKLEAGDEPTTTRTEPDESNDGSPPVEFIVLEISEELQSWGVTDITNYLKVIVSETEFELNEWEQTGLQQQVRLDDLTKNTRAAGSLGGLFKRRPDRWGVKDIPVTIFRPLFAGGVKTYGGNDAAAPVSVANAPEGFSFGEMTLDSSMSTTRAMCGAGRALCPVRKNLLEPMSLMASRSALADETPLDMIQLFNVNKPEAVTEQSPLELKTNMASQGALIFGYDEDSGLYYPVGFPDKEKGVMVLHQLPDAQPEEYTRSLGGSIKLFFRQVINDYLPWPVGEVNKLRVARVKEDLTTEYLTDDPKTAISQADGPIALFIHGIIGDTTTAPGILERAKFPDGSSLGSRYSLLLTYDYENLRTPIGKTAEILQSQLKDAGLGENHGKTLHVYAHSMGGLVSRSFIEMLHGRQVVSHLIQFGTPNGGSPYGNAAQWMTPLLSRALEGGAASAAAPFVPAILGLRWFINTALATLKEMRIGSDFLKRLAKDGDRGAVRYTLINGDIRLLPDVNEETMGFFRRIIAKIDYQKLVDATFFQAPTDIAVSVKSQREVPGLEIEEAPVPSDHMSYFVTPAAIERLESYLRDIFPEEPPV</sequence>
<dbReference type="STRING" id="478744.SAMN05444359_1055"/>
<dbReference type="AlphaFoldDB" id="A0A1H9CSV7"/>
<dbReference type="Gene3D" id="3.40.50.1460">
    <property type="match status" value="1"/>
</dbReference>
<dbReference type="PANTHER" id="PTHR48104:SF30">
    <property type="entry name" value="METACASPASE-1"/>
    <property type="match status" value="1"/>
</dbReference>
<dbReference type="Pfam" id="PF00656">
    <property type="entry name" value="Peptidase_C14"/>
    <property type="match status" value="1"/>
</dbReference>
<dbReference type="Pfam" id="PF24096">
    <property type="entry name" value="DUF7379"/>
    <property type="match status" value="1"/>
</dbReference>
<dbReference type="RefSeq" id="WP_090166211.1">
    <property type="nucleotide sequence ID" value="NZ_FOFB01000005.1"/>
</dbReference>
<dbReference type="OrthoDB" id="1491023at2"/>
<dbReference type="Proteomes" id="UP000199021">
    <property type="component" value="Unassembled WGS sequence"/>
</dbReference>
<gene>
    <name evidence="3" type="ORF">SAMN05444359_1055</name>
</gene>
<dbReference type="GO" id="GO:0005737">
    <property type="term" value="C:cytoplasm"/>
    <property type="evidence" value="ECO:0007669"/>
    <property type="project" value="TreeGrafter"/>
</dbReference>
<proteinExistence type="predicted"/>
<dbReference type="InterPro" id="IPR055803">
    <property type="entry name" value="DUF7379"/>
</dbReference>
<evidence type="ECO:0000259" key="2">
    <source>
        <dbReference type="Pfam" id="PF24096"/>
    </source>
</evidence>
<keyword evidence="4" id="KW-1185">Reference proteome</keyword>
<dbReference type="InterPro" id="IPR029030">
    <property type="entry name" value="Caspase-like_dom_sf"/>
</dbReference>
<dbReference type="GO" id="GO:0004197">
    <property type="term" value="F:cysteine-type endopeptidase activity"/>
    <property type="evidence" value="ECO:0007669"/>
    <property type="project" value="InterPro"/>
</dbReference>
<evidence type="ECO:0000313" key="4">
    <source>
        <dbReference type="Proteomes" id="UP000199021"/>
    </source>
</evidence>
<dbReference type="SUPFAM" id="SSF53474">
    <property type="entry name" value="alpha/beta-Hydrolases"/>
    <property type="match status" value="1"/>
</dbReference>
<evidence type="ECO:0000313" key="3">
    <source>
        <dbReference type="EMBL" id="SEQ04302.1"/>
    </source>
</evidence>
<protein>
    <submittedName>
        <fullName evidence="3">Caspase domain-containing protein</fullName>
    </submittedName>
</protein>
<name>A0A1H9CSV7_9BACT</name>
<dbReference type="InterPro" id="IPR011600">
    <property type="entry name" value="Pept_C14_caspase"/>
</dbReference>